<dbReference type="PROSITE" id="PS50164">
    <property type="entry name" value="GIY_YIG"/>
    <property type="match status" value="1"/>
</dbReference>
<keyword evidence="4" id="KW-1185">Reference proteome</keyword>
<comment type="similarity">
    <text evidence="1">Belongs to the UPF0213 family.</text>
</comment>
<dbReference type="Gene3D" id="3.40.1440.10">
    <property type="entry name" value="GIY-YIG endonuclease"/>
    <property type="match status" value="1"/>
</dbReference>
<reference evidence="3 4" key="1">
    <citation type="submission" date="2018-05" db="EMBL/GenBank/DDBJ databases">
        <title>Kurthia sibirica genome sequence.</title>
        <authorList>
            <person name="Maclea K.S."/>
            <person name="Goen A.E."/>
        </authorList>
    </citation>
    <scope>NUCLEOTIDE SEQUENCE [LARGE SCALE GENOMIC DNA]</scope>
    <source>
        <strain evidence="3 4">ATCC 49154</strain>
    </source>
</reference>
<evidence type="ECO:0000313" key="4">
    <source>
        <dbReference type="Proteomes" id="UP000245938"/>
    </source>
</evidence>
<dbReference type="Proteomes" id="UP000245938">
    <property type="component" value="Unassembled WGS sequence"/>
</dbReference>
<dbReference type="AlphaFoldDB" id="A0A2U3AIB5"/>
<organism evidence="3 4">
    <name type="scientific">Kurthia sibirica</name>
    <dbReference type="NCBI Taxonomy" id="202750"/>
    <lineage>
        <taxon>Bacteria</taxon>
        <taxon>Bacillati</taxon>
        <taxon>Bacillota</taxon>
        <taxon>Bacilli</taxon>
        <taxon>Bacillales</taxon>
        <taxon>Caryophanaceae</taxon>
        <taxon>Kurthia</taxon>
    </lineage>
</organism>
<comment type="caution">
    <text evidence="3">The sequence shown here is derived from an EMBL/GenBank/DDBJ whole genome shotgun (WGS) entry which is preliminary data.</text>
</comment>
<proteinExistence type="inferred from homology"/>
<evidence type="ECO:0000259" key="2">
    <source>
        <dbReference type="PROSITE" id="PS50164"/>
    </source>
</evidence>
<evidence type="ECO:0000313" key="3">
    <source>
        <dbReference type="EMBL" id="PWI24293.1"/>
    </source>
</evidence>
<dbReference type="Pfam" id="PF01541">
    <property type="entry name" value="GIY-YIG"/>
    <property type="match status" value="1"/>
</dbReference>
<dbReference type="PANTHER" id="PTHR34477:SF1">
    <property type="entry name" value="UPF0213 PROTEIN YHBQ"/>
    <property type="match status" value="1"/>
</dbReference>
<dbReference type="CDD" id="cd10456">
    <property type="entry name" value="GIY-YIG_UPF0213"/>
    <property type="match status" value="1"/>
</dbReference>
<dbReference type="PANTHER" id="PTHR34477">
    <property type="entry name" value="UPF0213 PROTEIN YHBQ"/>
    <property type="match status" value="1"/>
</dbReference>
<dbReference type="RefSeq" id="WP_109307107.1">
    <property type="nucleotide sequence ID" value="NZ_BJUF01000065.1"/>
</dbReference>
<accession>A0A2U3AIB5</accession>
<gene>
    <name evidence="3" type="ORF">DEX24_14370</name>
</gene>
<evidence type="ECO:0000256" key="1">
    <source>
        <dbReference type="ARBA" id="ARBA00007435"/>
    </source>
</evidence>
<protein>
    <recommendedName>
        <fullName evidence="2">GIY-YIG domain-containing protein</fullName>
    </recommendedName>
</protein>
<feature type="domain" description="GIY-YIG" evidence="2">
    <location>
        <begin position="5"/>
        <end position="81"/>
    </location>
</feature>
<name>A0A2U3AIB5_9BACL</name>
<dbReference type="InterPro" id="IPR050190">
    <property type="entry name" value="UPF0213_domain"/>
</dbReference>
<sequence length="95" mass="11251">MDNNKEHVMYVLSCQDHSLYTGYTNDLKKRLNTHNRGKGAKYTRGRLPVICLYFEVFATKEEAMSAEFFFKKKTRQQKLNYIEERRMANDSSADE</sequence>
<dbReference type="OrthoDB" id="9807770at2"/>
<dbReference type="InterPro" id="IPR035901">
    <property type="entry name" value="GIY-YIG_endonuc_sf"/>
</dbReference>
<dbReference type="SUPFAM" id="SSF82771">
    <property type="entry name" value="GIY-YIG endonuclease"/>
    <property type="match status" value="1"/>
</dbReference>
<dbReference type="InterPro" id="IPR000305">
    <property type="entry name" value="GIY-YIG_endonuc"/>
</dbReference>
<dbReference type="EMBL" id="QFVR01000024">
    <property type="protein sequence ID" value="PWI24293.1"/>
    <property type="molecule type" value="Genomic_DNA"/>
</dbReference>